<gene>
    <name evidence="2" type="ORF">O4U47_30825</name>
</gene>
<accession>A0ABT4TXG1</accession>
<keyword evidence="3" id="KW-1185">Reference proteome</keyword>
<protein>
    <submittedName>
        <fullName evidence="2">Uncharacterized protein</fullName>
    </submittedName>
</protein>
<proteinExistence type="predicted"/>
<organism evidence="2 3">
    <name type="scientific">Nocardiopsis suaedae</name>
    <dbReference type="NCBI Taxonomy" id="3018444"/>
    <lineage>
        <taxon>Bacteria</taxon>
        <taxon>Bacillati</taxon>
        <taxon>Actinomycetota</taxon>
        <taxon>Actinomycetes</taxon>
        <taxon>Streptosporangiales</taxon>
        <taxon>Nocardiopsidaceae</taxon>
        <taxon>Nocardiopsis</taxon>
    </lineage>
</organism>
<feature type="transmembrane region" description="Helical" evidence="1">
    <location>
        <begin position="72"/>
        <end position="94"/>
    </location>
</feature>
<name>A0ABT4TXG1_9ACTN</name>
<keyword evidence="1" id="KW-1133">Transmembrane helix</keyword>
<evidence type="ECO:0000256" key="1">
    <source>
        <dbReference type="SAM" id="Phobius"/>
    </source>
</evidence>
<evidence type="ECO:0000313" key="2">
    <source>
        <dbReference type="EMBL" id="MDA2808940.1"/>
    </source>
</evidence>
<keyword evidence="1" id="KW-0472">Membrane</keyword>
<dbReference type="Proteomes" id="UP001165685">
    <property type="component" value="Unassembled WGS sequence"/>
</dbReference>
<evidence type="ECO:0000313" key="3">
    <source>
        <dbReference type="Proteomes" id="UP001165685"/>
    </source>
</evidence>
<dbReference type="EMBL" id="JAQFWP010000120">
    <property type="protein sequence ID" value="MDA2808940.1"/>
    <property type="molecule type" value="Genomic_DNA"/>
</dbReference>
<feature type="transmembrane region" description="Helical" evidence="1">
    <location>
        <begin position="106"/>
        <end position="125"/>
    </location>
</feature>
<dbReference type="RefSeq" id="WP_270681525.1">
    <property type="nucleotide sequence ID" value="NZ_JAQFWP010000120.1"/>
</dbReference>
<feature type="transmembrane region" description="Helical" evidence="1">
    <location>
        <begin position="145"/>
        <end position="171"/>
    </location>
</feature>
<comment type="caution">
    <text evidence="2">The sequence shown here is derived from an EMBL/GenBank/DDBJ whole genome shotgun (WGS) entry which is preliminary data.</text>
</comment>
<keyword evidence="1" id="KW-0812">Transmembrane</keyword>
<sequence length="180" mass="17942">MKEFRNSPAGFPSRRAGTAAALAALAPSLLFGSAAFLTWFNARAAWLVVPSALGAPYGPPPLRAFPIGGGPWPLFLADLLAVAVLAAAAGALTARAVRRRPRAGRVRTALSAWGAFALGTALAGVPRGAALAAVMGLGPLGWAAYAAGGAVAGVVWGAALGWVCAAATAAAHRPEPSPDR</sequence>
<reference evidence="2" key="1">
    <citation type="submission" date="2023-01" db="EMBL/GenBank/DDBJ databases">
        <title>Draft genome sequence of Nocardiopsis sp. LSu2-4 isolated from halophytes.</title>
        <authorList>
            <person name="Duangmal K."/>
            <person name="Chantavorakit T."/>
        </authorList>
    </citation>
    <scope>NUCLEOTIDE SEQUENCE</scope>
    <source>
        <strain evidence="2">LSu2-4</strain>
    </source>
</reference>